<feature type="compositionally biased region" description="Acidic residues" evidence="2">
    <location>
        <begin position="62"/>
        <end position="77"/>
    </location>
</feature>
<feature type="compositionally biased region" description="Low complexity" evidence="2">
    <location>
        <begin position="796"/>
        <end position="812"/>
    </location>
</feature>
<feature type="region of interest" description="Disordered" evidence="2">
    <location>
        <begin position="1"/>
        <end position="176"/>
    </location>
</feature>
<protein>
    <submittedName>
        <fullName evidence="3">Uncharacterized protein</fullName>
    </submittedName>
</protein>
<dbReference type="STRING" id="1684307.A0A316U872"/>
<keyword evidence="1" id="KW-0175">Coiled coil</keyword>
<feature type="compositionally biased region" description="Polar residues" evidence="2">
    <location>
        <begin position="33"/>
        <end position="43"/>
    </location>
</feature>
<feature type="compositionally biased region" description="Polar residues" evidence="2">
    <location>
        <begin position="885"/>
        <end position="896"/>
    </location>
</feature>
<feature type="compositionally biased region" description="Low complexity" evidence="2">
    <location>
        <begin position="1199"/>
        <end position="1223"/>
    </location>
</feature>
<sequence length="1264" mass="133995">MDRHEGIYKPGESSKSVNSQSQGGSTPRVGPQHQLSPKSNADNSGVEADSSIVSGRSSGDYSYDDEDDDIPDSELNELETSMRQSQSIDDFARLITEFRQERRRRSLEPRSPQMQRRSQQLEVPNGTPGGSSFLGHLLQNDSRKSRKGDARRRSRTLSQAGSEEGGASPRRSLDVSDAISVASSRRDSWRPSDRCTCCCGLESCERATRATTEWADMEQDLKLAAEIGQALLRRNDVLAETATAQDTRHASQVDSLMRRLTKSIKESDAMSKELEQTSMNLEAADSSNRALLSELEESRRDLAKIKTERARLVAMEERSQKISKWLEDARQEVQVERRKTAAAEARAKRSAEKVASLSESIKQAASASKTEASSMEALMRARARLRQETLDATSESSQAQQDDTLKTLEGLAMENEALQRQVEQTTLLLQVANEEISTMREAEPTRPTHTRTMSRRHRSYGFSDAYRGPSSGATHKTGEGGSEEGDEEVHSRLIHSPQPTTPNMAEELCGEGEELFASQQAARRSLSMPPRAPSRGSAISVPPFENPAADQRYSPRPPHALLLSPNLPHSELPPSGRITPTSSSSEAQRIRAAYMASAAGASSTTSVEETVASASQPSQPRRETRTNQLVTLLDYVQRLVSRLSNADVDTMAKRLQRQHLAGDVGHLSRVTINAITRDAEGMREHFRKLIEAEARSAQATLGKDDVSLHSAGDNAAAVESLVSRKEFFALIKLLRDTLFEAAKLRNAINEVQLAPGNAAKILQEQLGAATPQEDKGMGAWLGGLLRGVAGGAVPASAGSGSAVTAPGTNPAPVVSPGPAPSASAVGAAGSRPALGRAVSRGGSSAPNPGAARPASRASAAVLSSTVAVEYKVTRASSAAPHTHSMDSSGLETHSPQQPSPAPVGGAEARPQVGRAGSGLSKMQSRNLNGLFAGAPADGWAMVNPRLSAVPARYNSQQPATSTLGGMRPMQGVQDIHRPLSRIVDDDEVSIRQSKPAWEGDAAAGGSDDEQSGTKAVVRPKGLRPRGLSDSSIRSTFIDHENDSKNPMDSRNVGLGIASATSKRTSPAARIMNRSTLALQPAAVIDSSASLEAALGKPSSQADPQAQQRTRSGGGGFLAGLGSTLGLTRQPSHSALSRAAATAPTATTALPATASSSKQDMLEIPTPALSSVSAVAVPARPSKERSATGPLLSPYGTSPAAAAMAAAISPSGRSASGSTASSSAVGRETSSDRDRDRERDRDRPLASVLAYSRMMGSGSSKWGGE</sequence>
<feature type="region of interest" description="Disordered" evidence="2">
    <location>
        <begin position="988"/>
        <end position="1030"/>
    </location>
</feature>
<feature type="compositionally biased region" description="Low complexity" evidence="2">
    <location>
        <begin position="1119"/>
        <end position="1156"/>
    </location>
</feature>
<gene>
    <name evidence="3" type="ORF">BCV69DRAFT_313930</name>
</gene>
<feature type="compositionally biased region" description="Polar residues" evidence="2">
    <location>
        <begin position="578"/>
        <end position="587"/>
    </location>
</feature>
<feature type="coiled-coil region" evidence="1">
    <location>
        <begin position="257"/>
        <end position="346"/>
    </location>
</feature>
<organism evidence="3 4">
    <name type="scientific">Pseudomicrostroma glucosiphilum</name>
    <dbReference type="NCBI Taxonomy" id="1684307"/>
    <lineage>
        <taxon>Eukaryota</taxon>
        <taxon>Fungi</taxon>
        <taxon>Dikarya</taxon>
        <taxon>Basidiomycota</taxon>
        <taxon>Ustilaginomycotina</taxon>
        <taxon>Exobasidiomycetes</taxon>
        <taxon>Microstromatales</taxon>
        <taxon>Microstromatales incertae sedis</taxon>
        <taxon>Pseudomicrostroma</taxon>
    </lineage>
</organism>
<feature type="region of interest" description="Disordered" evidence="2">
    <location>
        <begin position="600"/>
        <end position="624"/>
    </location>
</feature>
<evidence type="ECO:0000256" key="2">
    <source>
        <dbReference type="SAM" id="MobiDB-lite"/>
    </source>
</evidence>
<proteinExistence type="predicted"/>
<feature type="compositionally biased region" description="Low complexity" evidence="2">
    <location>
        <begin position="820"/>
        <end position="856"/>
    </location>
</feature>
<feature type="region of interest" description="Disordered" evidence="2">
    <location>
        <begin position="1174"/>
        <end position="1264"/>
    </location>
</feature>
<feature type="compositionally biased region" description="Basic and acidic residues" evidence="2">
    <location>
        <begin position="90"/>
        <end position="100"/>
    </location>
</feature>
<feature type="region of interest" description="Disordered" evidence="2">
    <location>
        <begin position="796"/>
        <end position="856"/>
    </location>
</feature>
<feature type="compositionally biased region" description="Low complexity" evidence="2">
    <location>
        <begin position="600"/>
        <end position="615"/>
    </location>
</feature>
<name>A0A316U872_9BASI</name>
<evidence type="ECO:0000313" key="3">
    <source>
        <dbReference type="EMBL" id="PWN19175.1"/>
    </source>
</evidence>
<feature type="compositionally biased region" description="Basic and acidic residues" evidence="2">
    <location>
        <begin position="1228"/>
        <end position="1243"/>
    </location>
</feature>
<feature type="compositionally biased region" description="Polar residues" evidence="2">
    <location>
        <begin position="78"/>
        <end position="88"/>
    </location>
</feature>
<dbReference type="EMBL" id="KZ819332">
    <property type="protein sequence ID" value="PWN19175.1"/>
    <property type="molecule type" value="Genomic_DNA"/>
</dbReference>
<feature type="region of interest" description="Disordered" evidence="2">
    <location>
        <begin position="519"/>
        <end position="587"/>
    </location>
</feature>
<evidence type="ECO:0000256" key="1">
    <source>
        <dbReference type="SAM" id="Coils"/>
    </source>
</evidence>
<feature type="region of interest" description="Disordered" evidence="2">
    <location>
        <begin position="461"/>
        <end position="505"/>
    </location>
</feature>
<dbReference type="OrthoDB" id="4088568at2759"/>
<feature type="compositionally biased region" description="Polar residues" evidence="2">
    <location>
        <begin position="1097"/>
        <end position="1107"/>
    </location>
</feature>
<dbReference type="RefSeq" id="XP_025346335.1">
    <property type="nucleotide sequence ID" value="XM_025495072.1"/>
</dbReference>
<feature type="coiled-coil region" evidence="1">
    <location>
        <begin position="408"/>
        <end position="435"/>
    </location>
</feature>
<reference evidence="3 4" key="1">
    <citation type="journal article" date="2018" name="Mol. Biol. Evol.">
        <title>Broad Genomic Sampling Reveals a Smut Pathogenic Ancestry of the Fungal Clade Ustilaginomycotina.</title>
        <authorList>
            <person name="Kijpornyongpan T."/>
            <person name="Mondo S.J."/>
            <person name="Barry K."/>
            <person name="Sandor L."/>
            <person name="Lee J."/>
            <person name="Lipzen A."/>
            <person name="Pangilinan J."/>
            <person name="LaButti K."/>
            <person name="Hainaut M."/>
            <person name="Henrissat B."/>
            <person name="Grigoriev I.V."/>
            <person name="Spatafora J.W."/>
            <person name="Aime M.C."/>
        </authorList>
    </citation>
    <scope>NUCLEOTIDE SEQUENCE [LARGE SCALE GENOMIC DNA]</scope>
    <source>
        <strain evidence="3 4">MCA 4718</strain>
    </source>
</reference>
<accession>A0A316U872</accession>
<keyword evidence="4" id="KW-1185">Reference proteome</keyword>
<feature type="region of interest" description="Disordered" evidence="2">
    <location>
        <begin position="875"/>
        <end position="921"/>
    </location>
</feature>
<evidence type="ECO:0000313" key="4">
    <source>
        <dbReference type="Proteomes" id="UP000245942"/>
    </source>
</evidence>
<dbReference type="Proteomes" id="UP000245942">
    <property type="component" value="Unassembled WGS sequence"/>
</dbReference>
<dbReference type="AlphaFoldDB" id="A0A316U872"/>
<feature type="region of interest" description="Disordered" evidence="2">
    <location>
        <begin position="1094"/>
        <end position="1158"/>
    </location>
</feature>
<feature type="compositionally biased region" description="Basic residues" evidence="2">
    <location>
        <begin position="144"/>
        <end position="155"/>
    </location>
</feature>
<dbReference type="GeneID" id="37016806"/>
<feature type="compositionally biased region" description="Low complexity" evidence="2">
    <location>
        <begin position="109"/>
        <end position="120"/>
    </location>
</feature>
<feature type="compositionally biased region" description="Polar residues" evidence="2">
    <location>
        <begin position="13"/>
        <end position="25"/>
    </location>
</feature>